<evidence type="ECO:0000313" key="2">
    <source>
        <dbReference type="Proteomes" id="UP000050525"/>
    </source>
</evidence>
<proteinExistence type="predicted"/>
<comment type="caution">
    <text evidence="1">The sequence shown here is derived from an EMBL/GenBank/DDBJ whole genome shotgun (WGS) entry which is preliminary data.</text>
</comment>
<gene>
    <name evidence="1" type="ORF">Y1Q_0011661</name>
</gene>
<keyword evidence="2" id="KW-1185">Reference proteome</keyword>
<protein>
    <recommendedName>
        <fullName evidence="3">Reverse transcriptase domain-containing protein</fullName>
    </recommendedName>
</protein>
<accession>A0A151M0L8</accession>
<reference evidence="1 2" key="1">
    <citation type="journal article" date="2012" name="Genome Biol.">
        <title>Sequencing three crocodilian genomes to illuminate the evolution of archosaurs and amniotes.</title>
        <authorList>
            <person name="St John J.A."/>
            <person name="Braun E.L."/>
            <person name="Isberg S.R."/>
            <person name="Miles L.G."/>
            <person name="Chong A.Y."/>
            <person name="Gongora J."/>
            <person name="Dalzell P."/>
            <person name="Moran C."/>
            <person name="Bed'hom B."/>
            <person name="Abzhanov A."/>
            <person name="Burgess S.C."/>
            <person name="Cooksey A.M."/>
            <person name="Castoe T.A."/>
            <person name="Crawford N.G."/>
            <person name="Densmore L.D."/>
            <person name="Drew J.C."/>
            <person name="Edwards S.V."/>
            <person name="Faircloth B.C."/>
            <person name="Fujita M.K."/>
            <person name="Greenwold M.J."/>
            <person name="Hoffmann F.G."/>
            <person name="Howard J.M."/>
            <person name="Iguchi T."/>
            <person name="Janes D.E."/>
            <person name="Khan S.Y."/>
            <person name="Kohno S."/>
            <person name="de Koning A.J."/>
            <person name="Lance S.L."/>
            <person name="McCarthy F.M."/>
            <person name="McCormack J.E."/>
            <person name="Merchant M.E."/>
            <person name="Peterson D.G."/>
            <person name="Pollock D.D."/>
            <person name="Pourmand N."/>
            <person name="Raney B.J."/>
            <person name="Roessler K.A."/>
            <person name="Sanford J.R."/>
            <person name="Sawyer R.H."/>
            <person name="Schmidt C.J."/>
            <person name="Triplett E.W."/>
            <person name="Tuberville T.D."/>
            <person name="Venegas-Anaya M."/>
            <person name="Howard J.T."/>
            <person name="Jarvis E.D."/>
            <person name="Guillette L.J.Jr."/>
            <person name="Glenn T.C."/>
            <person name="Green R.E."/>
            <person name="Ray D.A."/>
        </authorList>
    </citation>
    <scope>NUCLEOTIDE SEQUENCE [LARGE SCALE GENOMIC DNA]</scope>
    <source>
        <strain evidence="1">KSC_2009_1</strain>
    </source>
</reference>
<dbReference type="EMBL" id="AKHW03006853">
    <property type="protein sequence ID" value="KYO18067.1"/>
    <property type="molecule type" value="Genomic_DNA"/>
</dbReference>
<dbReference type="AlphaFoldDB" id="A0A151M0L8"/>
<evidence type="ECO:0008006" key="3">
    <source>
        <dbReference type="Google" id="ProtNLM"/>
    </source>
</evidence>
<name>A0A151M0L8_ALLMI</name>
<organism evidence="1 2">
    <name type="scientific">Alligator mississippiensis</name>
    <name type="common">American alligator</name>
    <dbReference type="NCBI Taxonomy" id="8496"/>
    <lineage>
        <taxon>Eukaryota</taxon>
        <taxon>Metazoa</taxon>
        <taxon>Chordata</taxon>
        <taxon>Craniata</taxon>
        <taxon>Vertebrata</taxon>
        <taxon>Euteleostomi</taxon>
        <taxon>Archelosauria</taxon>
        <taxon>Archosauria</taxon>
        <taxon>Crocodylia</taxon>
        <taxon>Alligatoridae</taxon>
        <taxon>Alligatorinae</taxon>
        <taxon>Alligator</taxon>
    </lineage>
</organism>
<dbReference type="Proteomes" id="UP000050525">
    <property type="component" value="Unassembled WGS sequence"/>
</dbReference>
<evidence type="ECO:0000313" key="1">
    <source>
        <dbReference type="EMBL" id="KYO18067.1"/>
    </source>
</evidence>
<sequence>MAKFSCLEKFILMVRQFHDGMITHSVDDSESPEAFPFTIRVKQGCVLASTLFSMMFSATLADPFHDCDPGIDIRYWTDGKLFNLRRLQEKMKLQEVTVHDLLFADNCSLNAKSKSDMQ</sequence>